<dbReference type="Pfam" id="PF01740">
    <property type="entry name" value="STAS"/>
    <property type="match status" value="1"/>
</dbReference>
<evidence type="ECO:0000313" key="2">
    <source>
        <dbReference type="EMBL" id="MBE9041011.1"/>
    </source>
</evidence>
<dbReference type="InterPro" id="IPR036513">
    <property type="entry name" value="STAS_dom_sf"/>
</dbReference>
<keyword evidence="3" id="KW-1185">Reference proteome</keyword>
<evidence type="ECO:0000259" key="1">
    <source>
        <dbReference type="PROSITE" id="PS50801"/>
    </source>
</evidence>
<dbReference type="EMBL" id="JADEXN010000140">
    <property type="protein sequence ID" value="MBE9041011.1"/>
    <property type="molecule type" value="Genomic_DNA"/>
</dbReference>
<dbReference type="Gene3D" id="3.30.750.24">
    <property type="entry name" value="STAS domain"/>
    <property type="match status" value="1"/>
</dbReference>
<dbReference type="AlphaFoldDB" id="A0A928VZ75"/>
<dbReference type="RefSeq" id="WP_264321242.1">
    <property type="nucleotide sequence ID" value="NZ_JADEXN010000140.1"/>
</dbReference>
<dbReference type="Proteomes" id="UP000621799">
    <property type="component" value="Unassembled WGS sequence"/>
</dbReference>
<organism evidence="2 3">
    <name type="scientific">Zarconia navalis LEGE 11467</name>
    <dbReference type="NCBI Taxonomy" id="1828826"/>
    <lineage>
        <taxon>Bacteria</taxon>
        <taxon>Bacillati</taxon>
        <taxon>Cyanobacteriota</taxon>
        <taxon>Cyanophyceae</taxon>
        <taxon>Oscillatoriophycideae</taxon>
        <taxon>Oscillatoriales</taxon>
        <taxon>Oscillatoriales incertae sedis</taxon>
        <taxon>Zarconia</taxon>
        <taxon>Zarconia navalis</taxon>
    </lineage>
</organism>
<protein>
    <recommendedName>
        <fullName evidence="1">STAS domain-containing protein</fullName>
    </recommendedName>
</protein>
<evidence type="ECO:0000313" key="3">
    <source>
        <dbReference type="Proteomes" id="UP000621799"/>
    </source>
</evidence>
<dbReference type="InterPro" id="IPR002645">
    <property type="entry name" value="STAS_dom"/>
</dbReference>
<gene>
    <name evidence="2" type="ORF">IQ235_09485</name>
</gene>
<reference evidence="2" key="1">
    <citation type="submission" date="2020-10" db="EMBL/GenBank/DDBJ databases">
        <authorList>
            <person name="Castelo-Branco R."/>
            <person name="Eusebio N."/>
            <person name="Adriana R."/>
            <person name="Vieira A."/>
            <person name="Brugerolle De Fraissinette N."/>
            <person name="Rezende De Castro R."/>
            <person name="Schneider M.P."/>
            <person name="Vasconcelos V."/>
            <person name="Leao P.N."/>
        </authorList>
    </citation>
    <scope>NUCLEOTIDE SEQUENCE</scope>
    <source>
        <strain evidence="2">LEGE 11467</strain>
    </source>
</reference>
<dbReference type="PROSITE" id="PS50801">
    <property type="entry name" value="STAS"/>
    <property type="match status" value="1"/>
</dbReference>
<accession>A0A928VZ75</accession>
<proteinExistence type="predicted"/>
<dbReference type="SUPFAM" id="SSF52091">
    <property type="entry name" value="SpoIIaa-like"/>
    <property type="match status" value="1"/>
</dbReference>
<sequence>MEITMKDCFIRCDREKAIVDFQNPSLSGGENCAFVSKFLNFAIETQPPFVVLNLQGLQSIDSSGIKMLSKFVIQVRHQKRIHMTVLGSKEIGWHQNSLTYLRSLMPSLRLELT</sequence>
<comment type="caution">
    <text evidence="2">The sequence shown here is derived from an EMBL/GenBank/DDBJ whole genome shotgun (WGS) entry which is preliminary data.</text>
</comment>
<feature type="domain" description="STAS" evidence="1">
    <location>
        <begin position="50"/>
        <end position="113"/>
    </location>
</feature>
<name>A0A928VZ75_9CYAN</name>